<dbReference type="HOGENOM" id="CLU_131630_0_0_1"/>
<reference evidence="1 2" key="1">
    <citation type="submission" date="2014-04" db="EMBL/GenBank/DDBJ databases">
        <authorList>
            <consortium name="DOE Joint Genome Institute"/>
            <person name="Kuo A."/>
            <person name="Kohler A."/>
            <person name="Nagy L.G."/>
            <person name="Floudas D."/>
            <person name="Copeland A."/>
            <person name="Barry K.W."/>
            <person name="Cichocki N."/>
            <person name="Veneault-Fourrey C."/>
            <person name="LaButti K."/>
            <person name="Lindquist E.A."/>
            <person name="Lipzen A."/>
            <person name="Lundell T."/>
            <person name="Morin E."/>
            <person name="Murat C."/>
            <person name="Sun H."/>
            <person name="Tunlid A."/>
            <person name="Henrissat B."/>
            <person name="Grigoriev I.V."/>
            <person name="Hibbett D.S."/>
            <person name="Martin F."/>
            <person name="Nordberg H.P."/>
            <person name="Cantor M.N."/>
            <person name="Hua S.X."/>
        </authorList>
    </citation>
    <scope>NUCLEOTIDE SEQUENCE [LARGE SCALE GENOMIC DNA]</scope>
    <source>
        <strain evidence="1 2">LaAM-08-1</strain>
    </source>
</reference>
<sequence>MTSAYQAPLQSVSASHLSSLSDPSGYLTYSSSYTTPTFFPLPTLKPLKLATASKVLDPTKQVCQYEVPGGGTCRDEECEDLHLISMGGVEPSGTSCGLAPVAGVRSCGRIKTQPSFCAMFCQTYGSPSTMFLLPRSL</sequence>
<keyword evidence="2" id="KW-1185">Reference proteome</keyword>
<accession>A0A0C9WVB3</accession>
<reference evidence="2" key="2">
    <citation type="submission" date="2015-01" db="EMBL/GenBank/DDBJ databases">
        <title>Evolutionary Origins and Diversification of the Mycorrhizal Mutualists.</title>
        <authorList>
            <consortium name="DOE Joint Genome Institute"/>
            <consortium name="Mycorrhizal Genomics Consortium"/>
            <person name="Kohler A."/>
            <person name="Kuo A."/>
            <person name="Nagy L.G."/>
            <person name="Floudas D."/>
            <person name="Copeland A."/>
            <person name="Barry K.W."/>
            <person name="Cichocki N."/>
            <person name="Veneault-Fourrey C."/>
            <person name="LaButti K."/>
            <person name="Lindquist E.A."/>
            <person name="Lipzen A."/>
            <person name="Lundell T."/>
            <person name="Morin E."/>
            <person name="Murat C."/>
            <person name="Riley R."/>
            <person name="Ohm R."/>
            <person name="Sun H."/>
            <person name="Tunlid A."/>
            <person name="Henrissat B."/>
            <person name="Grigoriev I.V."/>
            <person name="Hibbett D.S."/>
            <person name="Martin F."/>
        </authorList>
    </citation>
    <scope>NUCLEOTIDE SEQUENCE [LARGE SCALE GENOMIC DNA]</scope>
    <source>
        <strain evidence="2">LaAM-08-1</strain>
    </source>
</reference>
<gene>
    <name evidence="1" type="ORF">K443DRAFT_131440</name>
</gene>
<name>A0A0C9WVB3_9AGAR</name>
<organism evidence="1 2">
    <name type="scientific">Laccaria amethystina LaAM-08-1</name>
    <dbReference type="NCBI Taxonomy" id="1095629"/>
    <lineage>
        <taxon>Eukaryota</taxon>
        <taxon>Fungi</taxon>
        <taxon>Dikarya</taxon>
        <taxon>Basidiomycota</taxon>
        <taxon>Agaricomycotina</taxon>
        <taxon>Agaricomycetes</taxon>
        <taxon>Agaricomycetidae</taxon>
        <taxon>Agaricales</taxon>
        <taxon>Agaricineae</taxon>
        <taxon>Hydnangiaceae</taxon>
        <taxon>Laccaria</taxon>
    </lineage>
</organism>
<dbReference type="AlphaFoldDB" id="A0A0C9WVB3"/>
<protein>
    <recommendedName>
        <fullName evidence="3">Zinc-finger domain-containing protein</fullName>
    </recommendedName>
</protein>
<evidence type="ECO:0000313" key="1">
    <source>
        <dbReference type="EMBL" id="KIK03365.1"/>
    </source>
</evidence>
<dbReference type="Proteomes" id="UP000054477">
    <property type="component" value="Unassembled WGS sequence"/>
</dbReference>
<proteinExistence type="predicted"/>
<evidence type="ECO:0008006" key="3">
    <source>
        <dbReference type="Google" id="ProtNLM"/>
    </source>
</evidence>
<dbReference type="OrthoDB" id="2747179at2759"/>
<dbReference type="EMBL" id="KN838581">
    <property type="protein sequence ID" value="KIK03365.1"/>
    <property type="molecule type" value="Genomic_DNA"/>
</dbReference>
<evidence type="ECO:0000313" key="2">
    <source>
        <dbReference type="Proteomes" id="UP000054477"/>
    </source>
</evidence>